<protein>
    <submittedName>
        <fullName evidence="1">Uncharacterized protein</fullName>
    </submittedName>
</protein>
<dbReference type="KEGG" id="ccot:CCAX7_10350"/>
<proteinExistence type="predicted"/>
<dbReference type="Proteomes" id="UP000287394">
    <property type="component" value="Chromosome"/>
</dbReference>
<dbReference type="EMBL" id="AP025739">
    <property type="protein sequence ID" value="BDI28984.1"/>
    <property type="molecule type" value="Genomic_DNA"/>
</dbReference>
<evidence type="ECO:0000313" key="1">
    <source>
        <dbReference type="EMBL" id="BDI28984.1"/>
    </source>
</evidence>
<reference evidence="1 2" key="1">
    <citation type="journal article" date="2019" name="Int. J. Syst. Evol. Microbiol.">
        <title>Capsulimonas corticalis gen. nov., sp. nov., an aerobic capsulated bacterium, of a novel bacterial order, Capsulimonadales ord. nov., of the class Armatimonadia of the phylum Armatimonadetes.</title>
        <authorList>
            <person name="Li J."/>
            <person name="Kudo C."/>
            <person name="Tonouchi A."/>
        </authorList>
    </citation>
    <scope>NUCLEOTIDE SEQUENCE [LARGE SCALE GENOMIC DNA]</scope>
    <source>
        <strain evidence="1 2">AX-7</strain>
    </source>
</reference>
<accession>A0A402CUJ3</accession>
<gene>
    <name evidence="1" type="ORF">CCAX7_10350</name>
</gene>
<dbReference type="AlphaFoldDB" id="A0A402CUJ3"/>
<organism evidence="1 2">
    <name type="scientific">Capsulimonas corticalis</name>
    <dbReference type="NCBI Taxonomy" id="2219043"/>
    <lineage>
        <taxon>Bacteria</taxon>
        <taxon>Bacillati</taxon>
        <taxon>Armatimonadota</taxon>
        <taxon>Armatimonadia</taxon>
        <taxon>Capsulimonadales</taxon>
        <taxon>Capsulimonadaceae</taxon>
        <taxon>Capsulimonas</taxon>
    </lineage>
</organism>
<keyword evidence="2" id="KW-1185">Reference proteome</keyword>
<evidence type="ECO:0000313" key="2">
    <source>
        <dbReference type="Proteomes" id="UP000287394"/>
    </source>
</evidence>
<sequence length="125" mass="13695">MRAGETACIACQRNALRRTQSGSLWDIPHPLIAPETRSEEPLQDQEAQRRAGMPFAYAMWIATGLGVLLFCTGQTDLATLCGLLSFILSFYLVMSQKSSARTNGWVWVTVSTLIGSAAYLHSLLS</sequence>
<name>A0A402CUJ3_9BACT</name>